<dbReference type="PROSITE" id="PS50977">
    <property type="entry name" value="HTH_TETR_2"/>
    <property type="match status" value="1"/>
</dbReference>
<sequence>MAEGMRERKKQRTRRELVEAAIRLFDRQGYEQTTVAQIAAAADVGTRTFFGYFPSKEDVLFADAAAFTEAALAAVADRRPGEHYSELLVRVVRQALAFDASAVGLAGELPAVRVRLVLSVPALQARALRQLFAIQARLAEALHRAYPAELDEYAAAAAVGALVGAVVSAGLAVRSADPDADHAEIERVVGIGLATALAGIGPDRRPAG</sequence>
<evidence type="ECO:0000256" key="2">
    <source>
        <dbReference type="ARBA" id="ARBA00023125"/>
    </source>
</evidence>
<dbReference type="RefSeq" id="WP_106237770.1">
    <property type="nucleotide sequence ID" value="NZ_PVZC01000001.1"/>
</dbReference>
<dbReference type="GO" id="GO:0003700">
    <property type="term" value="F:DNA-binding transcription factor activity"/>
    <property type="evidence" value="ECO:0007669"/>
    <property type="project" value="TreeGrafter"/>
</dbReference>
<dbReference type="InterPro" id="IPR001647">
    <property type="entry name" value="HTH_TetR"/>
</dbReference>
<reference evidence="6 7" key="1">
    <citation type="submission" date="2018-03" db="EMBL/GenBank/DDBJ databases">
        <title>Genomic Encyclopedia of Archaeal and Bacterial Type Strains, Phase II (KMG-II): from individual species to whole genera.</title>
        <authorList>
            <person name="Goeker M."/>
        </authorList>
    </citation>
    <scope>NUCLEOTIDE SEQUENCE [LARGE SCALE GENOMIC DNA]</scope>
    <source>
        <strain evidence="6 7">DSM 45601</strain>
    </source>
</reference>
<protein>
    <submittedName>
        <fullName evidence="6">TetR family transcriptional regulator</fullName>
    </submittedName>
</protein>
<dbReference type="InterPro" id="IPR023772">
    <property type="entry name" value="DNA-bd_HTH_TetR-type_CS"/>
</dbReference>
<dbReference type="PROSITE" id="PS01081">
    <property type="entry name" value="HTH_TETR_1"/>
    <property type="match status" value="1"/>
</dbReference>
<evidence type="ECO:0000313" key="6">
    <source>
        <dbReference type="EMBL" id="PRY01670.1"/>
    </source>
</evidence>
<dbReference type="Pfam" id="PF00440">
    <property type="entry name" value="TetR_N"/>
    <property type="match status" value="1"/>
</dbReference>
<keyword evidence="1" id="KW-0805">Transcription regulation</keyword>
<name>A0A2T0QCS7_9ACTN</name>
<gene>
    <name evidence="6" type="ORF">CLV72_101254</name>
</gene>
<dbReference type="Gene3D" id="1.10.10.60">
    <property type="entry name" value="Homeodomain-like"/>
    <property type="match status" value="1"/>
</dbReference>
<dbReference type="AlphaFoldDB" id="A0A2T0QCS7"/>
<dbReference type="GO" id="GO:0000976">
    <property type="term" value="F:transcription cis-regulatory region binding"/>
    <property type="evidence" value="ECO:0007669"/>
    <property type="project" value="TreeGrafter"/>
</dbReference>
<evidence type="ECO:0000313" key="7">
    <source>
        <dbReference type="Proteomes" id="UP000237846"/>
    </source>
</evidence>
<evidence type="ECO:0000256" key="3">
    <source>
        <dbReference type="ARBA" id="ARBA00023163"/>
    </source>
</evidence>
<evidence type="ECO:0000256" key="1">
    <source>
        <dbReference type="ARBA" id="ARBA00023015"/>
    </source>
</evidence>
<dbReference type="PRINTS" id="PR00455">
    <property type="entry name" value="HTHTETR"/>
</dbReference>
<accession>A0A2T0QCS7</accession>
<proteinExistence type="predicted"/>
<dbReference type="Gene3D" id="1.10.357.10">
    <property type="entry name" value="Tetracycline Repressor, domain 2"/>
    <property type="match status" value="1"/>
</dbReference>
<evidence type="ECO:0000259" key="5">
    <source>
        <dbReference type="PROSITE" id="PS50977"/>
    </source>
</evidence>
<keyword evidence="7" id="KW-1185">Reference proteome</keyword>
<dbReference type="Proteomes" id="UP000237846">
    <property type="component" value="Unassembled WGS sequence"/>
</dbReference>
<comment type="caution">
    <text evidence="6">The sequence shown here is derived from an EMBL/GenBank/DDBJ whole genome shotgun (WGS) entry which is preliminary data.</text>
</comment>
<feature type="domain" description="HTH tetR-type" evidence="5">
    <location>
        <begin position="11"/>
        <end position="71"/>
    </location>
</feature>
<dbReference type="PANTHER" id="PTHR30055">
    <property type="entry name" value="HTH-TYPE TRANSCRIPTIONAL REGULATOR RUTR"/>
    <property type="match status" value="1"/>
</dbReference>
<dbReference type="SUPFAM" id="SSF46689">
    <property type="entry name" value="Homeodomain-like"/>
    <property type="match status" value="1"/>
</dbReference>
<keyword evidence="3" id="KW-0804">Transcription</keyword>
<dbReference type="PANTHER" id="PTHR30055:SF234">
    <property type="entry name" value="HTH-TYPE TRANSCRIPTIONAL REGULATOR BETI"/>
    <property type="match status" value="1"/>
</dbReference>
<keyword evidence="2 4" id="KW-0238">DNA-binding</keyword>
<feature type="DNA-binding region" description="H-T-H motif" evidence="4">
    <location>
        <begin position="34"/>
        <end position="53"/>
    </location>
</feature>
<dbReference type="InterPro" id="IPR050109">
    <property type="entry name" value="HTH-type_TetR-like_transc_reg"/>
</dbReference>
<dbReference type="EMBL" id="PVZC01000001">
    <property type="protein sequence ID" value="PRY01670.1"/>
    <property type="molecule type" value="Genomic_DNA"/>
</dbReference>
<organism evidence="6 7">
    <name type="scientific">Allonocardiopsis opalescens</name>
    <dbReference type="NCBI Taxonomy" id="1144618"/>
    <lineage>
        <taxon>Bacteria</taxon>
        <taxon>Bacillati</taxon>
        <taxon>Actinomycetota</taxon>
        <taxon>Actinomycetes</taxon>
        <taxon>Streptosporangiales</taxon>
        <taxon>Allonocardiopsis</taxon>
    </lineage>
</organism>
<dbReference type="InterPro" id="IPR009057">
    <property type="entry name" value="Homeodomain-like_sf"/>
</dbReference>
<evidence type="ECO:0000256" key="4">
    <source>
        <dbReference type="PROSITE-ProRule" id="PRU00335"/>
    </source>
</evidence>
<dbReference type="OrthoDB" id="3296001at2"/>